<accession>A0A8S5UUV9</accession>
<dbReference type="EMBL" id="BK016143">
    <property type="protein sequence ID" value="DAF98178.1"/>
    <property type="molecule type" value="Genomic_DNA"/>
</dbReference>
<organism evidence="1">
    <name type="scientific">Myoviridae sp. ctP6q2</name>
    <dbReference type="NCBI Taxonomy" id="2825096"/>
    <lineage>
        <taxon>Viruses</taxon>
        <taxon>Duplodnaviria</taxon>
        <taxon>Heunggongvirae</taxon>
        <taxon>Uroviricota</taxon>
        <taxon>Caudoviricetes</taxon>
    </lineage>
</organism>
<proteinExistence type="predicted"/>
<name>A0A8S5UUV9_9CAUD</name>
<sequence>MGTMRINGVTFIESEVAKLSLDEFVAQNIDVFWKDISRERRKSRLVSVYNRIINNSNLGGGGD</sequence>
<evidence type="ECO:0000313" key="1">
    <source>
        <dbReference type="EMBL" id="DAF98178.1"/>
    </source>
</evidence>
<reference evidence="1" key="1">
    <citation type="journal article" date="2021" name="Proc. Natl. Acad. Sci. U.S.A.">
        <title>A Catalog of Tens of Thousands of Viruses from Human Metagenomes Reveals Hidden Associations with Chronic Diseases.</title>
        <authorList>
            <person name="Tisza M.J."/>
            <person name="Buck C.B."/>
        </authorList>
    </citation>
    <scope>NUCLEOTIDE SEQUENCE</scope>
    <source>
        <strain evidence="1">CtP6q2</strain>
    </source>
</reference>
<protein>
    <submittedName>
        <fullName evidence="1">Uncharacterized protein</fullName>
    </submittedName>
</protein>